<keyword evidence="1" id="KW-0863">Zinc-finger</keyword>
<feature type="region of interest" description="Disordered" evidence="2">
    <location>
        <begin position="178"/>
        <end position="217"/>
    </location>
</feature>
<dbReference type="InterPro" id="IPR051703">
    <property type="entry name" value="NF-kappa-B_Signaling_Reg"/>
</dbReference>
<feature type="domain" description="SWIM-type" evidence="3">
    <location>
        <begin position="82"/>
        <end position="118"/>
    </location>
</feature>
<dbReference type="InterPro" id="IPR007527">
    <property type="entry name" value="Znf_SWIM"/>
</dbReference>
<evidence type="ECO:0000313" key="4">
    <source>
        <dbReference type="EMBL" id="JAP68426.1"/>
    </source>
</evidence>
<dbReference type="GO" id="GO:0006281">
    <property type="term" value="P:DNA repair"/>
    <property type="evidence" value="ECO:0007669"/>
    <property type="project" value="UniProtKB-ARBA"/>
</dbReference>
<sequence>RVLPMAASCKIESGDRVAVAVPVSSICKYVNKACERSRCLRNGEAAYEAGDVIACSVEAGRGDCVNIDARVLHPSGSSSPPHRVAVTLEQNDVTEAICTCKAGSFKCEHVVAVLLHLHAQHVLACPSPERQGQHVSVKKEKLNKQKPNKQNELKETLDLPRIDKLTIEDAPRVVDDVSRRPLRNSLDKSASPVPTKHKTEYVQGRQHLKEDSQPKRAPKTLSAAVQAIADMAKQAKKKPSVEHIFKKLCEQHSDDDIKTIERATREQSCSELWLEHRVGMITASVAYSVFTRVNTIRTKPGPHDLRPLLRVLMREARVTNEDMQRGITLEPVAKEAYKKQNTQHKDLTLHECGLFILRDKPFIGASPDAIVTCKCCSPRLLEVKCPRSLERFVESEIVCRGAEMHLKQNSRYFCQTQVQMGVTDLPLTEVFAYVSDTENLILSVTFSQEYFDDVVERATFFFRNYVLPHMLELAE</sequence>
<dbReference type="PROSITE" id="PS50966">
    <property type="entry name" value="ZF_SWIM"/>
    <property type="match status" value="1"/>
</dbReference>
<protein>
    <recommendedName>
        <fullName evidence="3">SWIM-type domain-containing protein</fullName>
    </recommendedName>
</protein>
<reference evidence="4" key="1">
    <citation type="journal article" date="2017" name="Ticks Tick Borne Dis.">
        <title>An insight into the sialome of Hyalomma excavatum.</title>
        <authorList>
            <person name="Ribeiro J.M."/>
            <person name="Slovak M."/>
            <person name="Francischetti I.M."/>
        </authorList>
    </citation>
    <scope>NUCLEOTIDE SEQUENCE</scope>
    <source>
        <strain evidence="4">Samish</strain>
        <tissue evidence="4">Salivary glands</tissue>
    </source>
</reference>
<keyword evidence="1" id="KW-0479">Metal-binding</keyword>
<dbReference type="Gene3D" id="3.90.320.10">
    <property type="match status" value="1"/>
</dbReference>
<dbReference type="CDD" id="cd22343">
    <property type="entry name" value="PDDEXK_lambda_exonuclease-like"/>
    <property type="match status" value="1"/>
</dbReference>
<dbReference type="AlphaFoldDB" id="A0A131XRV4"/>
<dbReference type="EMBL" id="GEFH01000155">
    <property type="protein sequence ID" value="JAP68426.1"/>
    <property type="molecule type" value="mRNA"/>
</dbReference>
<evidence type="ECO:0000256" key="1">
    <source>
        <dbReference type="PROSITE-ProRule" id="PRU00325"/>
    </source>
</evidence>
<dbReference type="Pfam" id="PF09588">
    <property type="entry name" value="YqaJ"/>
    <property type="match status" value="1"/>
</dbReference>
<dbReference type="InterPro" id="IPR011604">
    <property type="entry name" value="PDDEXK-like_dom_sf"/>
</dbReference>
<evidence type="ECO:0000256" key="2">
    <source>
        <dbReference type="SAM" id="MobiDB-lite"/>
    </source>
</evidence>
<dbReference type="SUPFAM" id="SSF52980">
    <property type="entry name" value="Restriction endonuclease-like"/>
    <property type="match status" value="1"/>
</dbReference>
<accession>A0A131XRV4</accession>
<dbReference type="InterPro" id="IPR011335">
    <property type="entry name" value="Restrct_endonuc-II-like"/>
</dbReference>
<name>A0A131XRV4_9ACAR</name>
<dbReference type="InterPro" id="IPR019080">
    <property type="entry name" value="YqaJ_viral_recombinase"/>
</dbReference>
<dbReference type="PANTHER" id="PTHR46609">
    <property type="entry name" value="EXONUCLEASE, PHAGE-TYPE/RECB, C-TERMINAL DOMAIN-CONTAINING PROTEIN"/>
    <property type="match status" value="1"/>
</dbReference>
<evidence type="ECO:0000259" key="3">
    <source>
        <dbReference type="PROSITE" id="PS50966"/>
    </source>
</evidence>
<keyword evidence="1" id="KW-0862">Zinc</keyword>
<proteinExistence type="evidence at transcript level"/>
<organism evidence="4">
    <name type="scientific">Hyalomma excavatum</name>
    <dbReference type="NCBI Taxonomy" id="257692"/>
    <lineage>
        <taxon>Eukaryota</taxon>
        <taxon>Metazoa</taxon>
        <taxon>Ecdysozoa</taxon>
        <taxon>Arthropoda</taxon>
        <taxon>Chelicerata</taxon>
        <taxon>Arachnida</taxon>
        <taxon>Acari</taxon>
        <taxon>Parasitiformes</taxon>
        <taxon>Ixodida</taxon>
        <taxon>Ixodoidea</taxon>
        <taxon>Ixodidae</taxon>
        <taxon>Hyalomminae</taxon>
        <taxon>Hyalomma</taxon>
    </lineage>
</organism>
<feature type="non-terminal residue" evidence="4">
    <location>
        <position position="1"/>
    </location>
</feature>
<dbReference type="GO" id="GO:0008270">
    <property type="term" value="F:zinc ion binding"/>
    <property type="evidence" value="ECO:0007669"/>
    <property type="project" value="UniProtKB-KW"/>
</dbReference>
<dbReference type="PANTHER" id="PTHR46609:SF8">
    <property type="entry name" value="YQAJ VIRAL RECOMBINASE DOMAIN-CONTAINING PROTEIN"/>
    <property type="match status" value="1"/>
</dbReference>
<dbReference type="Pfam" id="PF04434">
    <property type="entry name" value="SWIM"/>
    <property type="match status" value="1"/>
</dbReference>